<evidence type="ECO:0000313" key="6">
    <source>
        <dbReference type="Proteomes" id="UP001497623"/>
    </source>
</evidence>
<dbReference type="GO" id="GO:0031012">
    <property type="term" value="C:extracellular matrix"/>
    <property type="evidence" value="ECO:0007669"/>
    <property type="project" value="TreeGrafter"/>
</dbReference>
<keyword evidence="6" id="KW-1185">Reference proteome</keyword>
<organism evidence="5 6">
    <name type="scientific">Meganyctiphanes norvegica</name>
    <name type="common">Northern krill</name>
    <name type="synonym">Thysanopoda norvegica</name>
    <dbReference type="NCBI Taxonomy" id="48144"/>
    <lineage>
        <taxon>Eukaryota</taxon>
        <taxon>Metazoa</taxon>
        <taxon>Ecdysozoa</taxon>
        <taxon>Arthropoda</taxon>
        <taxon>Crustacea</taxon>
        <taxon>Multicrustacea</taxon>
        <taxon>Malacostraca</taxon>
        <taxon>Eumalacostraca</taxon>
        <taxon>Eucarida</taxon>
        <taxon>Euphausiacea</taxon>
        <taxon>Euphausiidae</taxon>
        <taxon>Meganyctiphanes</taxon>
    </lineage>
</organism>
<dbReference type="InterPro" id="IPR051217">
    <property type="entry name" value="Insect_Cuticle_Struc_Prot"/>
</dbReference>
<proteinExistence type="predicted"/>
<feature type="chain" id="PRO_5043382590" description="Pro-resilin" evidence="4">
    <location>
        <begin position="19"/>
        <end position="163"/>
    </location>
</feature>
<dbReference type="Pfam" id="PF00379">
    <property type="entry name" value="Chitin_bind_4"/>
    <property type="match status" value="1"/>
</dbReference>
<keyword evidence="4" id="KW-0732">Signal</keyword>
<gene>
    <name evidence="5" type="ORF">MNOR_LOCUS11574</name>
</gene>
<evidence type="ECO:0000256" key="1">
    <source>
        <dbReference type="ARBA" id="ARBA00022460"/>
    </source>
</evidence>
<dbReference type="Proteomes" id="UP001497623">
    <property type="component" value="Unassembled WGS sequence"/>
</dbReference>
<reference evidence="5 6" key="1">
    <citation type="submission" date="2024-05" db="EMBL/GenBank/DDBJ databases">
        <authorList>
            <person name="Wallberg A."/>
        </authorList>
    </citation>
    <scope>NUCLEOTIDE SEQUENCE [LARGE SCALE GENOMIC DNA]</scope>
</reference>
<feature type="region of interest" description="Disordered" evidence="3">
    <location>
        <begin position="24"/>
        <end position="83"/>
    </location>
</feature>
<dbReference type="PANTHER" id="PTHR12236">
    <property type="entry name" value="STRUCTURAL CONTITUENT OF CUTICLE"/>
    <property type="match status" value="1"/>
</dbReference>
<dbReference type="GO" id="GO:0005615">
    <property type="term" value="C:extracellular space"/>
    <property type="evidence" value="ECO:0007669"/>
    <property type="project" value="TreeGrafter"/>
</dbReference>
<dbReference type="PROSITE" id="PS51155">
    <property type="entry name" value="CHIT_BIND_RR_2"/>
    <property type="match status" value="1"/>
</dbReference>
<evidence type="ECO:0008006" key="7">
    <source>
        <dbReference type="Google" id="ProtNLM"/>
    </source>
</evidence>
<sequence>MFPRLMLAMCLLVLLVGAVPFNRGRQQNRGSQLNRGRSLGRSTGRSVNRGRQLNQGNGGQQQQRGYGGGRGRQLDDGAAPANNGGGMPMNYDFSYAVDNEEYMNYYGHKEAAVDGRVDGTYYVWQPDGRLMKVEYYVDGDSGFVPTITYEDAYTPQWGTPYFQ</sequence>
<comment type="caution">
    <text evidence="5">The sequence shown here is derived from an EMBL/GenBank/DDBJ whole genome shotgun (WGS) entry which is preliminary data.</text>
</comment>
<feature type="compositionally biased region" description="Polar residues" evidence="3">
    <location>
        <begin position="24"/>
        <end position="34"/>
    </location>
</feature>
<feature type="compositionally biased region" description="Low complexity" evidence="3">
    <location>
        <begin position="35"/>
        <end position="64"/>
    </location>
</feature>
<evidence type="ECO:0000256" key="3">
    <source>
        <dbReference type="SAM" id="MobiDB-lite"/>
    </source>
</evidence>
<dbReference type="GO" id="GO:0042302">
    <property type="term" value="F:structural constituent of cuticle"/>
    <property type="evidence" value="ECO:0007669"/>
    <property type="project" value="UniProtKB-UniRule"/>
</dbReference>
<accession>A0AAV2QDC0</accession>
<feature type="signal peptide" evidence="4">
    <location>
        <begin position="1"/>
        <end position="18"/>
    </location>
</feature>
<evidence type="ECO:0000256" key="4">
    <source>
        <dbReference type="SAM" id="SignalP"/>
    </source>
</evidence>
<dbReference type="PANTHER" id="PTHR12236:SF79">
    <property type="entry name" value="CUTICULAR PROTEIN 50CB-RELATED"/>
    <property type="match status" value="1"/>
</dbReference>
<protein>
    <recommendedName>
        <fullName evidence="7">Pro-resilin</fullName>
    </recommendedName>
</protein>
<dbReference type="AlphaFoldDB" id="A0AAV2QDC0"/>
<dbReference type="EMBL" id="CAXKWB010006127">
    <property type="protein sequence ID" value="CAL4081530.1"/>
    <property type="molecule type" value="Genomic_DNA"/>
</dbReference>
<keyword evidence="1 2" id="KW-0193">Cuticle</keyword>
<evidence type="ECO:0000256" key="2">
    <source>
        <dbReference type="PROSITE-ProRule" id="PRU00497"/>
    </source>
</evidence>
<name>A0AAV2QDC0_MEGNR</name>
<dbReference type="InterPro" id="IPR000618">
    <property type="entry name" value="Insect_cuticle"/>
</dbReference>
<evidence type="ECO:0000313" key="5">
    <source>
        <dbReference type="EMBL" id="CAL4081530.1"/>
    </source>
</evidence>